<evidence type="ECO:0000313" key="3">
    <source>
        <dbReference type="Proteomes" id="UP000769157"/>
    </source>
</evidence>
<sequence length="312" mass="35244">MFTLGTLFKVMPLSVVVSGTDRSLVVTGDETDRNFLSLAVLFVPMVDELTVRSFECASVDFVDIDDSVQRELWIQQVGVGIVLEFARELVLWWHLLEEEDHLLEQVAVDLFFRRVAVGEQIFYGDVVCVEQVARAGDRHVDVFAGYEARLDEFCAELVQNFQVLNELALALDDFPHNFGPRVVYLQLVGDFCSVELGLEVQHQIDRVDHLEQTVCIVGKHAGDGKQLVVADVEVLFARTQKLVHTHLAHSQVVGRNKLYLVFRAQTVEDQTQWSTLLEQHHQRGDRVVAGLRRQYSCAKGEQCAVPEAQQGL</sequence>
<gene>
    <name evidence="2" type="ORF">OGAPHI_007317</name>
</gene>
<dbReference type="GeneID" id="70239281"/>
<comment type="caution">
    <text evidence="2">The sequence shown here is derived from an EMBL/GenBank/DDBJ whole genome shotgun (WGS) entry which is preliminary data.</text>
</comment>
<evidence type="ECO:0000256" key="1">
    <source>
        <dbReference type="SAM" id="SignalP"/>
    </source>
</evidence>
<protein>
    <submittedName>
        <fullName evidence="2">Uncharacterized protein</fullName>
    </submittedName>
</protein>
<dbReference type="RefSeq" id="XP_046057823.1">
    <property type="nucleotide sequence ID" value="XM_046208700.1"/>
</dbReference>
<feature type="signal peptide" evidence="1">
    <location>
        <begin position="1"/>
        <end position="18"/>
    </location>
</feature>
<accession>A0A9P8NVF7</accession>
<name>A0A9P8NVF7_9ASCO</name>
<dbReference type="EMBL" id="JAEUBE010000511">
    <property type="protein sequence ID" value="KAH3660112.1"/>
    <property type="molecule type" value="Genomic_DNA"/>
</dbReference>
<keyword evidence="3" id="KW-1185">Reference proteome</keyword>
<proteinExistence type="predicted"/>
<dbReference type="AlphaFoldDB" id="A0A9P8NVF7"/>
<keyword evidence="1" id="KW-0732">Signal</keyword>
<reference evidence="2" key="1">
    <citation type="journal article" date="2021" name="Open Biol.">
        <title>Shared evolutionary footprints suggest mitochondrial oxidative damage underlies multiple complex I losses in fungi.</title>
        <authorList>
            <person name="Schikora-Tamarit M.A."/>
            <person name="Marcet-Houben M."/>
            <person name="Nosek J."/>
            <person name="Gabaldon T."/>
        </authorList>
    </citation>
    <scope>NUCLEOTIDE SEQUENCE</scope>
    <source>
        <strain evidence="2">CBS6075</strain>
    </source>
</reference>
<evidence type="ECO:0000313" key="2">
    <source>
        <dbReference type="EMBL" id="KAH3660112.1"/>
    </source>
</evidence>
<dbReference type="Proteomes" id="UP000769157">
    <property type="component" value="Unassembled WGS sequence"/>
</dbReference>
<feature type="chain" id="PRO_5040446996" evidence="1">
    <location>
        <begin position="19"/>
        <end position="312"/>
    </location>
</feature>
<reference evidence="2" key="2">
    <citation type="submission" date="2021-01" db="EMBL/GenBank/DDBJ databases">
        <authorList>
            <person name="Schikora-Tamarit M.A."/>
        </authorList>
    </citation>
    <scope>NUCLEOTIDE SEQUENCE</scope>
    <source>
        <strain evidence="2">CBS6075</strain>
    </source>
</reference>
<organism evidence="2 3">
    <name type="scientific">Ogataea philodendri</name>
    <dbReference type="NCBI Taxonomy" id="1378263"/>
    <lineage>
        <taxon>Eukaryota</taxon>
        <taxon>Fungi</taxon>
        <taxon>Dikarya</taxon>
        <taxon>Ascomycota</taxon>
        <taxon>Saccharomycotina</taxon>
        <taxon>Pichiomycetes</taxon>
        <taxon>Pichiales</taxon>
        <taxon>Pichiaceae</taxon>
        <taxon>Ogataea</taxon>
    </lineage>
</organism>